<evidence type="ECO:0000313" key="2">
    <source>
        <dbReference type="EMBL" id="GAA2137953.1"/>
    </source>
</evidence>
<dbReference type="Proteomes" id="UP001422759">
    <property type="component" value="Unassembled WGS sequence"/>
</dbReference>
<accession>A0ABN2Z7C8</accession>
<reference evidence="2 3" key="1">
    <citation type="journal article" date="2019" name="Int. J. Syst. Evol. Microbiol.">
        <title>The Global Catalogue of Microorganisms (GCM) 10K type strain sequencing project: providing services to taxonomists for standard genome sequencing and annotation.</title>
        <authorList>
            <consortium name="The Broad Institute Genomics Platform"/>
            <consortium name="The Broad Institute Genome Sequencing Center for Infectious Disease"/>
            <person name="Wu L."/>
            <person name="Ma J."/>
        </authorList>
    </citation>
    <scope>NUCLEOTIDE SEQUENCE [LARGE SCALE GENOMIC DNA]</scope>
    <source>
        <strain evidence="2 3">JCM 14560</strain>
    </source>
</reference>
<feature type="region of interest" description="Disordered" evidence="1">
    <location>
        <begin position="54"/>
        <end position="96"/>
    </location>
</feature>
<proteinExistence type="predicted"/>
<dbReference type="RefSeq" id="WP_344462817.1">
    <property type="nucleotide sequence ID" value="NZ_BAAANT010000008.1"/>
</dbReference>
<evidence type="ECO:0000256" key="1">
    <source>
        <dbReference type="SAM" id="MobiDB-lite"/>
    </source>
</evidence>
<gene>
    <name evidence="2" type="ORF">GCM10009760_18870</name>
</gene>
<sequence>MSKIEMIKLLDFYREHGYPMNGAAYQRITNRVASGEYPVYAPSPKVRYITPETAEKILKEVPPPTSDKEVEEDMDTVGHGQPSTQQPDEDGAASSELRALRAEVAQLRLAIIGLTETLKNHA</sequence>
<evidence type="ECO:0000313" key="3">
    <source>
        <dbReference type="Proteomes" id="UP001422759"/>
    </source>
</evidence>
<protein>
    <submittedName>
        <fullName evidence="2">Uncharacterized protein</fullName>
    </submittedName>
</protein>
<keyword evidence="3" id="KW-1185">Reference proteome</keyword>
<name>A0ABN2Z7C8_9ACTN</name>
<dbReference type="EMBL" id="BAAANT010000008">
    <property type="protein sequence ID" value="GAA2137953.1"/>
    <property type="molecule type" value="Genomic_DNA"/>
</dbReference>
<organism evidence="2 3">
    <name type="scientific">Kitasatospora kazusensis</name>
    <dbReference type="NCBI Taxonomy" id="407974"/>
    <lineage>
        <taxon>Bacteria</taxon>
        <taxon>Bacillati</taxon>
        <taxon>Actinomycetota</taxon>
        <taxon>Actinomycetes</taxon>
        <taxon>Kitasatosporales</taxon>
        <taxon>Streptomycetaceae</taxon>
        <taxon>Kitasatospora</taxon>
    </lineage>
</organism>
<comment type="caution">
    <text evidence="2">The sequence shown here is derived from an EMBL/GenBank/DDBJ whole genome shotgun (WGS) entry which is preliminary data.</text>
</comment>